<accession>A0A9W6H6M5</accession>
<name>A0A9W6H6M5_9MICO</name>
<evidence type="ECO:0000313" key="2">
    <source>
        <dbReference type="EMBL" id="GLJ74931.1"/>
    </source>
</evidence>
<evidence type="ECO:0000313" key="3">
    <source>
        <dbReference type="Proteomes" id="UP001142372"/>
    </source>
</evidence>
<organism evidence="2 3">
    <name type="scientific">Leifsonia poae</name>
    <dbReference type="NCBI Taxonomy" id="110933"/>
    <lineage>
        <taxon>Bacteria</taxon>
        <taxon>Bacillati</taxon>
        <taxon>Actinomycetota</taxon>
        <taxon>Actinomycetes</taxon>
        <taxon>Micrococcales</taxon>
        <taxon>Microbacteriaceae</taxon>
        <taxon>Leifsonia</taxon>
    </lineage>
</organism>
<proteinExistence type="predicted"/>
<sequence length="68" mass="7523">MRSSDWEPPDALPPDPPLKPQDASVMVAAVATATAAPHRRDFFIDFLTLEWNEPSLNAKYLCAAVRRG</sequence>
<dbReference type="EMBL" id="BSEN01000001">
    <property type="protein sequence ID" value="GLJ74931.1"/>
    <property type="molecule type" value="Genomic_DNA"/>
</dbReference>
<dbReference type="AlphaFoldDB" id="A0A9W6H6M5"/>
<reference evidence="2" key="1">
    <citation type="journal article" date="2014" name="Int. J. Syst. Evol. Microbiol.">
        <title>Complete genome sequence of Corynebacterium casei LMG S-19264T (=DSM 44701T), isolated from a smear-ripened cheese.</title>
        <authorList>
            <consortium name="US DOE Joint Genome Institute (JGI-PGF)"/>
            <person name="Walter F."/>
            <person name="Albersmeier A."/>
            <person name="Kalinowski J."/>
            <person name="Ruckert C."/>
        </authorList>
    </citation>
    <scope>NUCLEOTIDE SEQUENCE</scope>
    <source>
        <strain evidence="2">VKM Ac-1401</strain>
    </source>
</reference>
<evidence type="ECO:0000256" key="1">
    <source>
        <dbReference type="SAM" id="MobiDB-lite"/>
    </source>
</evidence>
<feature type="region of interest" description="Disordered" evidence="1">
    <location>
        <begin position="1"/>
        <end position="20"/>
    </location>
</feature>
<reference evidence="2" key="2">
    <citation type="submission" date="2023-01" db="EMBL/GenBank/DDBJ databases">
        <authorList>
            <person name="Sun Q."/>
            <person name="Evtushenko L."/>
        </authorList>
    </citation>
    <scope>NUCLEOTIDE SEQUENCE</scope>
    <source>
        <strain evidence="2">VKM Ac-1401</strain>
    </source>
</reference>
<keyword evidence="3" id="KW-1185">Reference proteome</keyword>
<feature type="compositionally biased region" description="Pro residues" evidence="1">
    <location>
        <begin position="10"/>
        <end position="19"/>
    </location>
</feature>
<gene>
    <name evidence="2" type="ORF">GCM10017584_05040</name>
</gene>
<dbReference type="Proteomes" id="UP001142372">
    <property type="component" value="Unassembled WGS sequence"/>
</dbReference>
<protein>
    <submittedName>
        <fullName evidence="2">Uncharacterized protein</fullName>
    </submittedName>
</protein>
<comment type="caution">
    <text evidence="2">The sequence shown here is derived from an EMBL/GenBank/DDBJ whole genome shotgun (WGS) entry which is preliminary data.</text>
</comment>